<sequence>MDHFLDPYNTAHCDSGHNVHKVDDELHAKPHLETLDTKPVVINRSFIDANVDKYFEFIASKRAASEVDGDKAKSPKPKKAARKTKDHNVVSTSNDVVSNGKRRVGCPYFKKDPKSHAQKMSCRGIGFAEMAKLKDHLKDVHQLPVDILNGGWSSRNCFQRSK</sequence>
<feature type="region of interest" description="Disordered" evidence="1">
    <location>
        <begin position="63"/>
        <end position="98"/>
    </location>
</feature>
<evidence type="ECO:0000313" key="2">
    <source>
        <dbReference type="EMBL" id="KAF2821521.1"/>
    </source>
</evidence>
<dbReference type="Proteomes" id="UP000799424">
    <property type="component" value="Unassembled WGS sequence"/>
</dbReference>
<feature type="compositionally biased region" description="Basic and acidic residues" evidence="1">
    <location>
        <begin position="63"/>
        <end position="73"/>
    </location>
</feature>
<evidence type="ECO:0000313" key="3">
    <source>
        <dbReference type="Proteomes" id="UP000799424"/>
    </source>
</evidence>
<organism evidence="2 3">
    <name type="scientific">Ophiobolus disseminans</name>
    <dbReference type="NCBI Taxonomy" id="1469910"/>
    <lineage>
        <taxon>Eukaryota</taxon>
        <taxon>Fungi</taxon>
        <taxon>Dikarya</taxon>
        <taxon>Ascomycota</taxon>
        <taxon>Pezizomycotina</taxon>
        <taxon>Dothideomycetes</taxon>
        <taxon>Pleosporomycetidae</taxon>
        <taxon>Pleosporales</taxon>
        <taxon>Pleosporineae</taxon>
        <taxon>Phaeosphaeriaceae</taxon>
        <taxon>Ophiobolus</taxon>
    </lineage>
</organism>
<proteinExistence type="predicted"/>
<evidence type="ECO:0000256" key="1">
    <source>
        <dbReference type="SAM" id="MobiDB-lite"/>
    </source>
</evidence>
<accession>A0A6A6ZKA9</accession>
<dbReference type="EMBL" id="MU006237">
    <property type="protein sequence ID" value="KAF2821521.1"/>
    <property type="molecule type" value="Genomic_DNA"/>
</dbReference>
<reference evidence="2" key="1">
    <citation type="journal article" date="2020" name="Stud. Mycol.">
        <title>101 Dothideomycetes genomes: a test case for predicting lifestyles and emergence of pathogens.</title>
        <authorList>
            <person name="Haridas S."/>
            <person name="Albert R."/>
            <person name="Binder M."/>
            <person name="Bloem J."/>
            <person name="Labutti K."/>
            <person name="Salamov A."/>
            <person name="Andreopoulos B."/>
            <person name="Baker S."/>
            <person name="Barry K."/>
            <person name="Bills G."/>
            <person name="Bluhm B."/>
            <person name="Cannon C."/>
            <person name="Castanera R."/>
            <person name="Culley D."/>
            <person name="Daum C."/>
            <person name="Ezra D."/>
            <person name="Gonzalez J."/>
            <person name="Henrissat B."/>
            <person name="Kuo A."/>
            <person name="Liang C."/>
            <person name="Lipzen A."/>
            <person name="Lutzoni F."/>
            <person name="Magnuson J."/>
            <person name="Mondo S."/>
            <person name="Nolan M."/>
            <person name="Ohm R."/>
            <person name="Pangilinan J."/>
            <person name="Park H.-J."/>
            <person name="Ramirez L."/>
            <person name="Alfaro M."/>
            <person name="Sun H."/>
            <person name="Tritt A."/>
            <person name="Yoshinaga Y."/>
            <person name="Zwiers L.-H."/>
            <person name="Turgeon B."/>
            <person name="Goodwin S."/>
            <person name="Spatafora J."/>
            <person name="Crous P."/>
            <person name="Grigoriev I."/>
        </authorList>
    </citation>
    <scope>NUCLEOTIDE SEQUENCE</scope>
    <source>
        <strain evidence="2">CBS 113818</strain>
    </source>
</reference>
<feature type="compositionally biased region" description="Low complexity" evidence="1">
    <location>
        <begin position="89"/>
        <end position="98"/>
    </location>
</feature>
<dbReference type="AlphaFoldDB" id="A0A6A6ZKA9"/>
<keyword evidence="3" id="KW-1185">Reference proteome</keyword>
<feature type="compositionally biased region" description="Basic residues" evidence="1">
    <location>
        <begin position="74"/>
        <end position="85"/>
    </location>
</feature>
<dbReference type="OrthoDB" id="3801136at2759"/>
<gene>
    <name evidence="2" type="ORF">CC86DRAFT_105610</name>
</gene>
<name>A0A6A6ZKA9_9PLEO</name>
<protein>
    <submittedName>
        <fullName evidence="2">Uncharacterized protein</fullName>
    </submittedName>
</protein>